<keyword evidence="3" id="KW-0732">Signal</keyword>
<feature type="region of interest" description="Disordered" evidence="1">
    <location>
        <begin position="338"/>
        <end position="359"/>
    </location>
</feature>
<dbReference type="AlphaFoldDB" id="A0A0G4I1A4"/>
<sequence length="698" mass="77073">MSPAPMFVRVSVFFLFVSASALTQVRHSTSRKGDTLSADQEDDVPAAPVSLSAQLDEAEKCIPDLYSLHHAFKDVRPDFFGIEPDDDLSNLPEDSQIENTNAPPKKKRRFRRKKIRKWFKKQATNFKESVSQWREARKEKQAMKDLAREIKKEKMEFADPVAACYLTLRKFPQSKDGKVHDLLDICDSLMERLCGPPPDSWVDEGPSLREMFEKKRAALKLLKRSENQTPSDPDSSFLSMGTKSEDSGSFRTYVPRRRRLKAGRRKSTDVTEAQKNTTVSADVPTRRLKAGRRKPSVAEGQKNTTVSAEGRDWANDINAYSADDFDQLVEDALAASDDLDASDDDEGEGGPRDINSYSKEELDKLIDATLAAIDDADDGIDWGDDDEDEDEEGDDPFEDLAEGLLTNGALRVRLQQDIVYDPEEMNRVTEEVIAQLEEEEELQELIEEVFYANCTDSALEHVFLPLLQELREISAKHKRMLALSSVRLVLTAGSLAACALVPPVLGVGFIATIGIAAGIKGGVFIANKVADWKLRQKKAIELSTAEKAVQYGSSAAVTTISLSGALTGLPTEVLDTALASVKTGVELSKASKHTSKLHRAARLQKIARCKGLKADEAATSLIEEADGGEDLGEEGGEPQWRPGELRLKGFHSLKKVTVEPQETPGEPSVEKKARTWALTSALIGWVKKKQGGQKQSTK</sequence>
<accession>A0A0G4I1A4</accession>
<feature type="compositionally biased region" description="Acidic residues" evidence="1">
    <location>
        <begin position="338"/>
        <end position="348"/>
    </location>
</feature>
<feature type="transmembrane region" description="Helical" evidence="2">
    <location>
        <begin position="508"/>
        <end position="527"/>
    </location>
</feature>
<feature type="chain" id="PRO_5005192082" description="Transmembrane protein" evidence="3">
    <location>
        <begin position="22"/>
        <end position="698"/>
    </location>
</feature>
<evidence type="ECO:0000256" key="3">
    <source>
        <dbReference type="SAM" id="SignalP"/>
    </source>
</evidence>
<feature type="region of interest" description="Disordered" evidence="1">
    <location>
        <begin position="221"/>
        <end position="310"/>
    </location>
</feature>
<keyword evidence="2" id="KW-1133">Transmembrane helix</keyword>
<feature type="region of interest" description="Disordered" evidence="1">
    <location>
        <begin position="623"/>
        <end position="643"/>
    </location>
</feature>
<feature type="compositionally biased region" description="Polar residues" evidence="1">
    <location>
        <begin position="270"/>
        <end position="280"/>
    </location>
</feature>
<evidence type="ECO:0000256" key="1">
    <source>
        <dbReference type="SAM" id="MobiDB-lite"/>
    </source>
</evidence>
<feature type="compositionally biased region" description="Basic residues" evidence="1">
    <location>
        <begin position="254"/>
        <end position="265"/>
    </location>
</feature>
<dbReference type="EMBL" id="CDMZ01004718">
    <property type="protein sequence ID" value="CEM50662.1"/>
    <property type="molecule type" value="Genomic_DNA"/>
</dbReference>
<feature type="compositionally biased region" description="Acidic residues" evidence="1">
    <location>
        <begin position="623"/>
        <end position="636"/>
    </location>
</feature>
<protein>
    <recommendedName>
        <fullName evidence="5">Transmembrane protein</fullName>
    </recommendedName>
</protein>
<keyword evidence="2" id="KW-0812">Transmembrane</keyword>
<feature type="region of interest" description="Disordered" evidence="1">
    <location>
        <begin position="376"/>
        <end position="398"/>
    </location>
</feature>
<feature type="compositionally biased region" description="Polar residues" evidence="1">
    <location>
        <begin position="227"/>
        <end position="242"/>
    </location>
</feature>
<gene>
    <name evidence="4" type="ORF">Cvel_34653</name>
</gene>
<name>A0A0G4I1A4_9ALVE</name>
<keyword evidence="2" id="KW-0472">Membrane</keyword>
<proteinExistence type="predicted"/>
<feature type="compositionally biased region" description="Basic residues" evidence="1">
    <location>
        <begin position="286"/>
        <end position="295"/>
    </location>
</feature>
<evidence type="ECO:0008006" key="5">
    <source>
        <dbReference type="Google" id="ProtNLM"/>
    </source>
</evidence>
<reference evidence="4" key="1">
    <citation type="submission" date="2014-11" db="EMBL/GenBank/DDBJ databases">
        <authorList>
            <person name="Otto D Thomas"/>
            <person name="Naeem Raeece"/>
        </authorList>
    </citation>
    <scope>NUCLEOTIDE SEQUENCE</scope>
</reference>
<organism evidence="4">
    <name type="scientific">Chromera velia CCMP2878</name>
    <dbReference type="NCBI Taxonomy" id="1169474"/>
    <lineage>
        <taxon>Eukaryota</taxon>
        <taxon>Sar</taxon>
        <taxon>Alveolata</taxon>
        <taxon>Colpodellida</taxon>
        <taxon>Chromeraceae</taxon>
        <taxon>Chromera</taxon>
    </lineage>
</organism>
<dbReference type="VEuPathDB" id="CryptoDB:Cvel_34653"/>
<evidence type="ECO:0000313" key="4">
    <source>
        <dbReference type="EMBL" id="CEM50662.1"/>
    </source>
</evidence>
<evidence type="ECO:0000256" key="2">
    <source>
        <dbReference type="SAM" id="Phobius"/>
    </source>
</evidence>
<feature type="signal peptide" evidence="3">
    <location>
        <begin position="1"/>
        <end position="21"/>
    </location>
</feature>